<keyword evidence="4" id="KW-1185">Reference proteome</keyword>
<feature type="signal peptide" evidence="2">
    <location>
        <begin position="1"/>
        <end position="19"/>
    </location>
</feature>
<dbReference type="Proteomes" id="UP000182987">
    <property type="component" value="Chromosome"/>
</dbReference>
<proteinExistence type="predicted"/>
<feature type="compositionally biased region" description="Low complexity" evidence="1">
    <location>
        <begin position="296"/>
        <end position="307"/>
    </location>
</feature>
<accession>A0A1L3EQW1</accession>
<evidence type="ECO:0000256" key="1">
    <source>
        <dbReference type="SAM" id="MobiDB-lite"/>
    </source>
</evidence>
<sequence length="326" mass="35459">MRRLSHLAWILLLAVVLLSACNHKPKDAPGTPGGGSPEDAMRDSLDLVRDGKFDMFWRHALPPADFAALRADWVKRNAPTEPLDADDRAKFEAGVKRLTEPDAEKKLFADLRPTLVHFDHDYKDQMPLLSGVGQSMALTAIEQAKDLTASQKRQLREAANVVAPWTQTVAWGDQAKAKEAIGILVDTARKANLSTPDALHAMNFDESMATWSTAWLGFKRLLAVYGLSIDKSFESISIDTIENSGGSAHVKITYTLLDKPIQTDATLVLLDGRWYDSDLLQSVRAQHLQLNPPAQPAHAGSAAAPSGTAPPPPRNDGAPVAAARPR</sequence>
<evidence type="ECO:0000313" key="3">
    <source>
        <dbReference type="EMBL" id="APG03424.1"/>
    </source>
</evidence>
<dbReference type="OrthoDB" id="6194714at2"/>
<protein>
    <submittedName>
        <fullName evidence="3">Uncharacterized protein</fullName>
    </submittedName>
</protein>
<dbReference type="KEGG" id="lrz:BJI69_05495"/>
<dbReference type="PROSITE" id="PS51257">
    <property type="entry name" value="PROKAR_LIPOPROTEIN"/>
    <property type="match status" value="1"/>
</dbReference>
<feature type="region of interest" description="Disordered" evidence="1">
    <location>
        <begin position="292"/>
        <end position="326"/>
    </location>
</feature>
<dbReference type="AlphaFoldDB" id="A0A1L3EQW1"/>
<feature type="chain" id="PRO_5009853172" evidence="2">
    <location>
        <begin position="20"/>
        <end position="326"/>
    </location>
</feature>
<organism evidence="3 4">
    <name type="scientific">Luteibacter rhizovicinus DSM 16549</name>
    <dbReference type="NCBI Taxonomy" id="1440763"/>
    <lineage>
        <taxon>Bacteria</taxon>
        <taxon>Pseudomonadati</taxon>
        <taxon>Pseudomonadota</taxon>
        <taxon>Gammaproteobacteria</taxon>
        <taxon>Lysobacterales</taxon>
        <taxon>Rhodanobacteraceae</taxon>
        <taxon>Luteibacter</taxon>
    </lineage>
</organism>
<dbReference type="STRING" id="1440763.BJI69_05495"/>
<name>A0A1L3EQW1_9GAMM</name>
<reference evidence="4" key="1">
    <citation type="submission" date="2016-09" db="EMBL/GenBank/DDBJ databases">
        <authorList>
            <person name="Lysoe E."/>
        </authorList>
    </citation>
    <scope>NUCLEOTIDE SEQUENCE [LARGE SCALE GENOMIC DNA]</scope>
    <source>
        <strain evidence="4">LJ96T</strain>
    </source>
</reference>
<evidence type="ECO:0000313" key="4">
    <source>
        <dbReference type="Proteomes" id="UP000182987"/>
    </source>
</evidence>
<dbReference type="RefSeq" id="WP_046966521.1">
    <property type="nucleotide sequence ID" value="NZ_CP017480.1"/>
</dbReference>
<keyword evidence="2" id="KW-0732">Signal</keyword>
<gene>
    <name evidence="3" type="ORF">BJI69_05495</name>
</gene>
<evidence type="ECO:0000256" key="2">
    <source>
        <dbReference type="SAM" id="SignalP"/>
    </source>
</evidence>
<dbReference type="EMBL" id="CP017480">
    <property type="protein sequence ID" value="APG03424.1"/>
    <property type="molecule type" value="Genomic_DNA"/>
</dbReference>